<reference evidence="13" key="2">
    <citation type="journal article" date="2023" name="IMA Fungus">
        <title>Comparative genomic study of the Penicillium genus elucidates a diverse pangenome and 15 lateral gene transfer events.</title>
        <authorList>
            <person name="Petersen C."/>
            <person name="Sorensen T."/>
            <person name="Nielsen M.R."/>
            <person name="Sondergaard T.E."/>
            <person name="Sorensen J.L."/>
            <person name="Fitzpatrick D.A."/>
            <person name="Frisvad J.C."/>
            <person name="Nielsen K.L."/>
        </authorList>
    </citation>
    <scope>NUCLEOTIDE SEQUENCE</scope>
    <source>
        <strain evidence="13">IBT 23319</strain>
    </source>
</reference>
<reference evidence="13" key="1">
    <citation type="submission" date="2022-11" db="EMBL/GenBank/DDBJ databases">
        <authorList>
            <person name="Petersen C."/>
        </authorList>
    </citation>
    <scope>NUCLEOTIDE SEQUENCE</scope>
    <source>
        <strain evidence="13">IBT 23319</strain>
    </source>
</reference>
<evidence type="ECO:0000256" key="1">
    <source>
        <dbReference type="ARBA" id="ARBA00000124"/>
    </source>
</evidence>
<dbReference type="CDD" id="cd02181">
    <property type="entry name" value="GH16_fungal_Lam16A_glucanase"/>
    <property type="match status" value="1"/>
</dbReference>
<keyword evidence="6" id="KW-0325">Glycoprotein</keyword>
<protein>
    <recommendedName>
        <fullName evidence="4">endo-1,3(4)-beta-glucanase</fullName>
        <ecNumber evidence="4">3.2.1.6</ecNumber>
    </recommendedName>
</protein>
<dbReference type="GeneID" id="81381135"/>
<dbReference type="InterPro" id="IPR000757">
    <property type="entry name" value="Beta-glucanase-like"/>
</dbReference>
<dbReference type="GO" id="GO:0052861">
    <property type="term" value="F:endo-1,3(4)-beta-glucanase activity"/>
    <property type="evidence" value="ECO:0007669"/>
    <property type="project" value="UniProtKB-EC"/>
</dbReference>
<evidence type="ECO:0000256" key="10">
    <source>
        <dbReference type="SAM" id="MobiDB-lite"/>
    </source>
</evidence>
<dbReference type="PROSITE" id="PS51762">
    <property type="entry name" value="GH16_2"/>
    <property type="match status" value="1"/>
</dbReference>
<accession>A0A9W9PBP9</accession>
<dbReference type="PANTHER" id="PTHR10963">
    <property type="entry name" value="GLYCOSYL HYDROLASE-RELATED"/>
    <property type="match status" value="1"/>
</dbReference>
<keyword evidence="14" id="KW-1185">Reference proteome</keyword>
<dbReference type="PANTHER" id="PTHR10963:SF42">
    <property type="entry name" value="PUTATIVE (AFU_ORTHOLOGUE AFUA_5G02280)-RELATED"/>
    <property type="match status" value="1"/>
</dbReference>
<comment type="similarity">
    <text evidence="3">Belongs to the glycosyl hydrolase 16 family.</text>
</comment>
<dbReference type="FunFam" id="2.60.120.200:FF:000114">
    <property type="entry name" value="Probable endo-1,3(4)-beta-glucanase NFIA_089530"/>
    <property type="match status" value="1"/>
</dbReference>
<keyword evidence="6" id="KW-0336">GPI-anchor</keyword>
<keyword evidence="11" id="KW-0472">Membrane</keyword>
<organism evidence="13 14">
    <name type="scientific">Penicillium citrinum</name>
    <dbReference type="NCBI Taxonomy" id="5077"/>
    <lineage>
        <taxon>Eukaryota</taxon>
        <taxon>Fungi</taxon>
        <taxon>Dikarya</taxon>
        <taxon>Ascomycota</taxon>
        <taxon>Pezizomycotina</taxon>
        <taxon>Eurotiomycetes</taxon>
        <taxon>Eurotiomycetidae</taxon>
        <taxon>Eurotiales</taxon>
        <taxon>Aspergillaceae</taxon>
        <taxon>Penicillium</taxon>
    </lineage>
</organism>
<evidence type="ECO:0000256" key="11">
    <source>
        <dbReference type="SAM" id="Phobius"/>
    </source>
</evidence>
<keyword evidence="7" id="KW-0378">Hydrolase</keyword>
<comment type="subcellular location">
    <subcellularLocation>
        <location evidence="2">Cell membrane</location>
        <topology evidence="2">Lipid-anchor</topology>
        <topology evidence="2">GPI-anchor</topology>
    </subcellularLocation>
</comment>
<feature type="region of interest" description="Disordered" evidence="10">
    <location>
        <begin position="27"/>
        <end position="56"/>
    </location>
</feature>
<dbReference type="InterPro" id="IPR013320">
    <property type="entry name" value="ConA-like_dom_sf"/>
</dbReference>
<dbReference type="SUPFAM" id="SSF49899">
    <property type="entry name" value="Concanavalin A-like lectins/glucanases"/>
    <property type="match status" value="1"/>
</dbReference>
<evidence type="ECO:0000256" key="3">
    <source>
        <dbReference type="ARBA" id="ARBA00006865"/>
    </source>
</evidence>
<dbReference type="RefSeq" id="XP_056504462.1">
    <property type="nucleotide sequence ID" value="XM_056641968.1"/>
</dbReference>
<dbReference type="Pfam" id="PF26113">
    <property type="entry name" value="GH16_XgeA"/>
    <property type="match status" value="1"/>
</dbReference>
<evidence type="ECO:0000259" key="12">
    <source>
        <dbReference type="PROSITE" id="PS51762"/>
    </source>
</evidence>
<evidence type="ECO:0000256" key="6">
    <source>
        <dbReference type="ARBA" id="ARBA00022622"/>
    </source>
</evidence>
<keyword evidence="11" id="KW-0812">Transmembrane</keyword>
<evidence type="ECO:0000313" key="14">
    <source>
        <dbReference type="Proteomes" id="UP001147733"/>
    </source>
</evidence>
<dbReference type="EMBL" id="JAPQKT010000002">
    <property type="protein sequence ID" value="KAJ5241457.1"/>
    <property type="molecule type" value="Genomic_DNA"/>
</dbReference>
<evidence type="ECO:0000256" key="5">
    <source>
        <dbReference type="ARBA" id="ARBA00022475"/>
    </source>
</evidence>
<dbReference type="AlphaFoldDB" id="A0A9W9PBP9"/>
<feature type="transmembrane region" description="Helical" evidence="11">
    <location>
        <begin position="74"/>
        <end position="92"/>
    </location>
</feature>
<dbReference type="GO" id="GO:0098552">
    <property type="term" value="C:side of membrane"/>
    <property type="evidence" value="ECO:0007669"/>
    <property type="project" value="UniProtKB-KW"/>
</dbReference>
<evidence type="ECO:0000256" key="8">
    <source>
        <dbReference type="ARBA" id="ARBA00023288"/>
    </source>
</evidence>
<evidence type="ECO:0000313" key="13">
    <source>
        <dbReference type="EMBL" id="KAJ5241457.1"/>
    </source>
</evidence>
<keyword evidence="8" id="KW-0449">Lipoprotein</keyword>
<dbReference type="Gene3D" id="2.60.120.200">
    <property type="match status" value="1"/>
</dbReference>
<sequence length="401" mass="44173">MRPPDTTTAYPVPGNDFSRYGHATSQYPGFDDPSRIPYGYPTQEPPRYSEVAGTRPQTDTPWYDVRDWSLRKKLIVAACIVVVIIAVVVGAVEGTKAAAYPNYSQLKYTLKDTFSGSSFFNNFEYATSDPTNGFVQYVDSQTAAEMNLTYASETSAVIRVDTNTQNQTEGRRSVRITSTNTYDSGLFIFDVTHTPYGCATWPALWLTDPNNWPENGEIDVIESNNNGTNGNSMTLHTSSGCKMKVRRKETGDAQYTNCLNTANDNAGCGVEGAKATYGEAFNENGGGVYAMELRDAGIRIWMFSREEIPSDISNSSSSPDPSSWGKALADFPSTDCDISSHFRNQSIIANIDICGDLAGENSYYKKLNQCPDICTKYAAENGAAFQDAYWEFKSFKVYTAS</sequence>
<evidence type="ECO:0000256" key="7">
    <source>
        <dbReference type="ARBA" id="ARBA00022801"/>
    </source>
</evidence>
<comment type="catalytic activity">
    <reaction evidence="1">
        <text>Endohydrolysis of (1-&gt;3)- or (1-&gt;4)-linkages in beta-D-glucans when the glucose residue whose reducing group is involved in the linkage to be hydrolyzed is itself substituted at C-3.</text>
        <dbReference type="EC" id="3.2.1.6"/>
    </reaction>
</comment>
<proteinExistence type="inferred from homology"/>
<feature type="domain" description="GH16" evidence="12">
    <location>
        <begin position="101"/>
        <end position="382"/>
    </location>
</feature>
<dbReference type="EC" id="3.2.1.6" evidence="4"/>
<keyword evidence="9" id="KW-0326">Glycosidase</keyword>
<keyword evidence="11" id="KW-1133">Transmembrane helix</keyword>
<evidence type="ECO:0000256" key="4">
    <source>
        <dbReference type="ARBA" id="ARBA00012599"/>
    </source>
</evidence>
<evidence type="ECO:0000256" key="2">
    <source>
        <dbReference type="ARBA" id="ARBA00004609"/>
    </source>
</evidence>
<comment type="caution">
    <text evidence="13">The sequence shown here is derived from an EMBL/GenBank/DDBJ whole genome shotgun (WGS) entry which is preliminary data.</text>
</comment>
<dbReference type="Proteomes" id="UP001147733">
    <property type="component" value="Unassembled WGS sequence"/>
</dbReference>
<dbReference type="InterPro" id="IPR050546">
    <property type="entry name" value="Glycosyl_Hydrlase_16"/>
</dbReference>
<gene>
    <name evidence="13" type="ORF">N7469_003048</name>
</gene>
<dbReference type="GO" id="GO:0009251">
    <property type="term" value="P:glucan catabolic process"/>
    <property type="evidence" value="ECO:0007669"/>
    <property type="project" value="TreeGrafter"/>
</dbReference>
<dbReference type="GO" id="GO:0005886">
    <property type="term" value="C:plasma membrane"/>
    <property type="evidence" value="ECO:0007669"/>
    <property type="project" value="UniProtKB-SubCell"/>
</dbReference>
<dbReference type="OrthoDB" id="192832at2759"/>
<keyword evidence="5" id="KW-1003">Cell membrane</keyword>
<name>A0A9W9PBP9_PENCI</name>
<evidence type="ECO:0000256" key="9">
    <source>
        <dbReference type="ARBA" id="ARBA00023295"/>
    </source>
</evidence>